<dbReference type="SUPFAM" id="SSF51556">
    <property type="entry name" value="Metallo-dependent hydrolases"/>
    <property type="match status" value="1"/>
</dbReference>
<evidence type="ECO:0000256" key="2">
    <source>
        <dbReference type="ARBA" id="ARBA00022801"/>
    </source>
</evidence>
<dbReference type="PIRSF" id="PIRSF005902">
    <property type="entry name" value="DNase_TatD"/>
    <property type="match status" value="1"/>
</dbReference>
<dbReference type="GO" id="GO:0016788">
    <property type="term" value="F:hydrolase activity, acting on ester bonds"/>
    <property type="evidence" value="ECO:0007669"/>
    <property type="project" value="InterPro"/>
</dbReference>
<dbReference type="InterPro" id="IPR001130">
    <property type="entry name" value="TatD-like"/>
</dbReference>
<dbReference type="GO" id="GO:0005829">
    <property type="term" value="C:cytosol"/>
    <property type="evidence" value="ECO:0007669"/>
    <property type="project" value="TreeGrafter"/>
</dbReference>
<gene>
    <name evidence="4" type="ORF">IAB00_05385</name>
</gene>
<feature type="binding site" evidence="3">
    <location>
        <position position="96"/>
    </location>
    <ligand>
        <name>a divalent metal cation</name>
        <dbReference type="ChEBI" id="CHEBI:60240"/>
        <label>1</label>
    </ligand>
</feature>
<feature type="binding site" evidence="3">
    <location>
        <position position="157"/>
    </location>
    <ligand>
        <name>a divalent metal cation</name>
        <dbReference type="ChEBI" id="CHEBI:60240"/>
        <label>2</label>
    </ligand>
</feature>
<dbReference type="Proteomes" id="UP000824124">
    <property type="component" value="Unassembled WGS sequence"/>
</dbReference>
<evidence type="ECO:0000313" key="5">
    <source>
        <dbReference type="Proteomes" id="UP000824124"/>
    </source>
</evidence>
<evidence type="ECO:0000256" key="3">
    <source>
        <dbReference type="PIRSR" id="PIRSR005902-1"/>
    </source>
</evidence>
<feature type="binding site" evidence="3">
    <location>
        <position position="207"/>
    </location>
    <ligand>
        <name>a divalent metal cation</name>
        <dbReference type="ChEBI" id="CHEBI:60240"/>
        <label>1</label>
    </ligand>
</feature>
<name>A0A9D1HJZ7_9FIRM</name>
<dbReference type="PANTHER" id="PTHR46124:SF2">
    <property type="entry name" value="D-AMINOACYL-TRNA DEACYLASE"/>
    <property type="match status" value="1"/>
</dbReference>
<dbReference type="Pfam" id="PF01026">
    <property type="entry name" value="TatD_DNase"/>
    <property type="match status" value="1"/>
</dbReference>
<accession>A0A9D1HJZ7</accession>
<dbReference type="GO" id="GO:0046872">
    <property type="term" value="F:metal ion binding"/>
    <property type="evidence" value="ECO:0007669"/>
    <property type="project" value="UniProtKB-KW"/>
</dbReference>
<proteinExistence type="predicted"/>
<dbReference type="CDD" id="cd01310">
    <property type="entry name" value="TatD_DNAse"/>
    <property type="match status" value="1"/>
</dbReference>
<dbReference type="AlphaFoldDB" id="A0A9D1HJZ7"/>
<dbReference type="FunFam" id="3.20.20.140:FF:000005">
    <property type="entry name" value="TatD family hydrolase"/>
    <property type="match status" value="1"/>
</dbReference>
<dbReference type="EMBL" id="DVMH01000027">
    <property type="protein sequence ID" value="HIU10656.1"/>
    <property type="molecule type" value="Genomic_DNA"/>
</dbReference>
<reference evidence="4" key="2">
    <citation type="journal article" date="2021" name="PeerJ">
        <title>Extensive microbial diversity within the chicken gut microbiome revealed by metagenomics and culture.</title>
        <authorList>
            <person name="Gilroy R."/>
            <person name="Ravi A."/>
            <person name="Getino M."/>
            <person name="Pursley I."/>
            <person name="Horton D.L."/>
            <person name="Alikhan N.F."/>
            <person name="Baker D."/>
            <person name="Gharbi K."/>
            <person name="Hall N."/>
            <person name="Watson M."/>
            <person name="Adriaenssens E.M."/>
            <person name="Foster-Nyarko E."/>
            <person name="Jarju S."/>
            <person name="Secka A."/>
            <person name="Antonio M."/>
            <person name="Oren A."/>
            <person name="Chaudhuri R.R."/>
            <person name="La Ragione R."/>
            <person name="Hildebrand F."/>
            <person name="Pallen M.J."/>
        </authorList>
    </citation>
    <scope>NUCLEOTIDE SEQUENCE</scope>
    <source>
        <strain evidence="4">2830</strain>
    </source>
</reference>
<dbReference type="InterPro" id="IPR018228">
    <property type="entry name" value="DNase_TatD-rel_CS"/>
</dbReference>
<dbReference type="Gene3D" id="3.20.20.140">
    <property type="entry name" value="Metal-dependent hydrolases"/>
    <property type="match status" value="1"/>
</dbReference>
<dbReference type="PROSITE" id="PS01137">
    <property type="entry name" value="TATD_1"/>
    <property type="match status" value="1"/>
</dbReference>
<protein>
    <submittedName>
        <fullName evidence="4">TatD family hydrolase</fullName>
    </submittedName>
</protein>
<evidence type="ECO:0000313" key="4">
    <source>
        <dbReference type="EMBL" id="HIU10656.1"/>
    </source>
</evidence>
<dbReference type="InterPro" id="IPR032466">
    <property type="entry name" value="Metal_Hydrolase"/>
</dbReference>
<feature type="binding site" evidence="3">
    <location>
        <position position="132"/>
    </location>
    <ligand>
        <name>a divalent metal cation</name>
        <dbReference type="ChEBI" id="CHEBI:60240"/>
        <label>2</label>
    </ligand>
</feature>
<feature type="binding site" evidence="3">
    <location>
        <position position="12"/>
    </location>
    <ligand>
        <name>a divalent metal cation</name>
        <dbReference type="ChEBI" id="CHEBI:60240"/>
        <label>1</label>
    </ligand>
</feature>
<dbReference type="InterPro" id="IPR015991">
    <property type="entry name" value="TatD/YcfH-like"/>
</dbReference>
<keyword evidence="1 3" id="KW-0479">Metal-binding</keyword>
<keyword evidence="2 4" id="KW-0378">Hydrolase</keyword>
<dbReference type="PANTHER" id="PTHR46124">
    <property type="entry name" value="D-AMINOACYL-TRNA DEACYLASE"/>
    <property type="match status" value="1"/>
</dbReference>
<reference evidence="4" key="1">
    <citation type="submission" date="2020-10" db="EMBL/GenBank/DDBJ databases">
        <authorList>
            <person name="Gilroy R."/>
        </authorList>
    </citation>
    <scope>NUCLEOTIDE SEQUENCE</scope>
    <source>
        <strain evidence="4">2830</strain>
    </source>
</reference>
<evidence type="ECO:0000256" key="1">
    <source>
        <dbReference type="ARBA" id="ARBA00022723"/>
    </source>
</evidence>
<comment type="caution">
    <text evidence="4">The sequence shown here is derived from an EMBL/GenBank/DDBJ whole genome shotgun (WGS) entry which is preliminary data.</text>
</comment>
<dbReference type="GO" id="GO:0004536">
    <property type="term" value="F:DNA nuclease activity"/>
    <property type="evidence" value="ECO:0007669"/>
    <property type="project" value="InterPro"/>
</dbReference>
<sequence length="258" mass="28867">MDKLRLFDTHCHLNDAKLARDIAGTLERAEAAGVRKMAVVGCDWRSSLYAVHLAEKYPQLIALVGFHPSDSAGLNEKVLAELAELAALPQVKAVGEIGLDYYWPEPSHDVQRYWFIEQIHLAKDLHKPIAIHDREAHGDVFNIIREENAGEYGGVMHCFSGSWELAKEALRRNFYISLAGPVTFKNSRQLPEVAKNCPLDRLLIETDSPYLAPEPHRGTTNEPSNVYFVAEKIAAIRGISVEEVAEATYENACRLYGI</sequence>
<feature type="binding site" evidence="3">
    <location>
        <position position="10"/>
    </location>
    <ligand>
        <name>a divalent metal cation</name>
        <dbReference type="ChEBI" id="CHEBI:60240"/>
        <label>1</label>
    </ligand>
</feature>
<dbReference type="NCBIfam" id="TIGR00010">
    <property type="entry name" value="YchF/TatD family DNA exonuclease"/>
    <property type="match status" value="1"/>
</dbReference>
<organism evidence="4 5">
    <name type="scientific">Candidatus Avidehalobacter gallistercoris</name>
    <dbReference type="NCBI Taxonomy" id="2840694"/>
    <lineage>
        <taxon>Bacteria</taxon>
        <taxon>Bacillati</taxon>
        <taxon>Bacillota</taxon>
        <taxon>Clostridia</taxon>
        <taxon>Eubacteriales</taxon>
        <taxon>Peptococcaceae</taxon>
        <taxon>Peptococcaceae incertae sedis</taxon>
        <taxon>Candidatus Avidehalobacter</taxon>
    </lineage>
</organism>